<dbReference type="PANTHER" id="PTHR48100:SF1">
    <property type="entry name" value="HISTIDINE PHOSPHATASE FAMILY PROTEIN-RELATED"/>
    <property type="match status" value="1"/>
</dbReference>
<organism evidence="1 2">
    <name type="scientific">Nocardia farcinica</name>
    <dbReference type="NCBI Taxonomy" id="37329"/>
    <lineage>
        <taxon>Bacteria</taxon>
        <taxon>Bacillati</taxon>
        <taxon>Actinomycetota</taxon>
        <taxon>Actinomycetes</taxon>
        <taxon>Mycobacteriales</taxon>
        <taxon>Nocardiaceae</taxon>
        <taxon>Nocardia</taxon>
    </lineage>
</organism>
<dbReference type="SMART" id="SM00855">
    <property type="entry name" value="PGAM"/>
    <property type="match status" value="1"/>
</dbReference>
<dbReference type="RefSeq" id="WP_082668602.1">
    <property type="nucleotide sequence ID" value="NZ_CP031418.1"/>
</dbReference>
<dbReference type="InterPro" id="IPR050275">
    <property type="entry name" value="PGM_Phosphatase"/>
</dbReference>
<dbReference type="PANTHER" id="PTHR48100">
    <property type="entry name" value="BROAD-SPECIFICITY PHOSPHATASE YOR283W-RELATED"/>
    <property type="match status" value="1"/>
</dbReference>
<evidence type="ECO:0000313" key="1">
    <source>
        <dbReference type="EMBL" id="CRY75498.1"/>
    </source>
</evidence>
<evidence type="ECO:0000313" key="2">
    <source>
        <dbReference type="Proteomes" id="UP000057820"/>
    </source>
</evidence>
<dbReference type="EC" id="3.1.3.73" evidence="1"/>
<accession>A0A0H5NJ01</accession>
<sequence>MADLAHETFDPGPLAAPGPAGILAIRHGRSTANDAFAADADTPVPGRDADVPLSDLGVRQAETLGGLLAAQPPDLVICSPYRRTRQTWAAMVRAARALVPGWSPPRAVLDERLRDREMGVLELHPPAAIRRLAPQEAHRRIRQGEWAYRAPGGESLADVALRLRALVADLDRAAAGARVLIVTHDAVIAVLRDIFDGAGGTDSLDPVPNASVSEWRCDGGRFVLARWADTRHLG</sequence>
<dbReference type="EMBL" id="LN868938">
    <property type="protein sequence ID" value="CRY75498.1"/>
    <property type="molecule type" value="Genomic_DNA"/>
</dbReference>
<dbReference type="CDD" id="cd07067">
    <property type="entry name" value="HP_PGM_like"/>
    <property type="match status" value="1"/>
</dbReference>
<dbReference type="GO" id="GO:0005737">
    <property type="term" value="C:cytoplasm"/>
    <property type="evidence" value="ECO:0007669"/>
    <property type="project" value="TreeGrafter"/>
</dbReference>
<dbReference type="InterPro" id="IPR029033">
    <property type="entry name" value="His_PPase_superfam"/>
</dbReference>
<proteinExistence type="predicted"/>
<dbReference type="Proteomes" id="UP000057820">
    <property type="component" value="Chromosome 1"/>
</dbReference>
<dbReference type="Pfam" id="PF00300">
    <property type="entry name" value="His_Phos_1"/>
    <property type="match status" value="1"/>
</dbReference>
<dbReference type="SUPFAM" id="SSF53254">
    <property type="entry name" value="Phosphoglycerate mutase-like"/>
    <property type="match status" value="1"/>
</dbReference>
<gene>
    <name evidence="1" type="primary">cobC_1</name>
    <name evidence="1" type="ORF">ERS450000_01363</name>
</gene>
<protein>
    <submittedName>
        <fullName evidence="1">Alpha-ribazole phosphatase</fullName>
        <ecNumber evidence="1">3.1.3.73</ecNumber>
    </submittedName>
</protein>
<dbReference type="AlphaFoldDB" id="A0A0H5NJ01"/>
<dbReference type="InterPro" id="IPR013078">
    <property type="entry name" value="His_Pase_superF_clade-1"/>
</dbReference>
<dbReference type="GO" id="GO:0043755">
    <property type="term" value="F:alpha-ribazole phosphatase activity"/>
    <property type="evidence" value="ECO:0007669"/>
    <property type="project" value="UniProtKB-EC"/>
</dbReference>
<name>A0A0H5NJ01_NOCFR</name>
<keyword evidence="1" id="KW-0378">Hydrolase</keyword>
<dbReference type="KEGG" id="nfr:ERS450000_01363"/>
<reference evidence="2" key="1">
    <citation type="submission" date="2015-03" db="EMBL/GenBank/DDBJ databases">
        <authorList>
            <consortium name="Pathogen Informatics"/>
        </authorList>
    </citation>
    <scope>NUCLEOTIDE SEQUENCE [LARGE SCALE GENOMIC DNA]</scope>
    <source>
        <strain evidence="2">NCTC11134</strain>
    </source>
</reference>
<dbReference type="Gene3D" id="3.40.50.1240">
    <property type="entry name" value="Phosphoglycerate mutase-like"/>
    <property type="match status" value="1"/>
</dbReference>